<dbReference type="PANTHER" id="PTHR36923">
    <property type="entry name" value="FERREDOXIN"/>
    <property type="match status" value="1"/>
</dbReference>
<reference evidence="8 9" key="1">
    <citation type="submission" date="2019-02" db="EMBL/GenBank/DDBJ databases">
        <title>Sequencing the genomes of 1000 actinobacteria strains.</title>
        <authorList>
            <person name="Klenk H.-P."/>
        </authorList>
    </citation>
    <scope>NUCLEOTIDE SEQUENCE [LARGE SCALE GENOMIC DNA]</scope>
    <source>
        <strain evidence="8 9">DSM 17364</strain>
    </source>
</reference>
<evidence type="ECO:0000256" key="1">
    <source>
        <dbReference type="ARBA" id="ARBA00001927"/>
    </source>
</evidence>
<dbReference type="GO" id="GO:0051538">
    <property type="term" value="F:3 iron, 4 sulfur cluster binding"/>
    <property type="evidence" value="ECO:0007669"/>
    <property type="project" value="UniProtKB-KW"/>
</dbReference>
<evidence type="ECO:0000256" key="3">
    <source>
        <dbReference type="ARBA" id="ARBA00022723"/>
    </source>
</evidence>
<dbReference type="AlphaFoldDB" id="A0A4Q8AAH6"/>
<dbReference type="SUPFAM" id="SSF54862">
    <property type="entry name" value="4Fe-4S ferredoxins"/>
    <property type="match status" value="1"/>
</dbReference>
<proteinExistence type="predicted"/>
<dbReference type="OrthoDB" id="4741951at2"/>
<sequence>MKVTVHQPLCVASGNCGHVAPRVFRNRDANGGFVELLEADPPEGDQDAVREAEYLCPSGTIQVDGHSMPPRSSTP</sequence>
<accession>A0A4Q8AAH6</accession>
<keyword evidence="4" id="KW-0249">Electron transport</keyword>
<keyword evidence="9" id="KW-1185">Reference proteome</keyword>
<dbReference type="PANTHER" id="PTHR36923:SF3">
    <property type="entry name" value="FERREDOXIN"/>
    <property type="match status" value="1"/>
</dbReference>
<dbReference type="Pfam" id="PF13370">
    <property type="entry name" value="Fer4_13"/>
    <property type="match status" value="1"/>
</dbReference>
<evidence type="ECO:0000313" key="9">
    <source>
        <dbReference type="Proteomes" id="UP000292685"/>
    </source>
</evidence>
<protein>
    <submittedName>
        <fullName evidence="8">Ferredoxin</fullName>
    </submittedName>
</protein>
<evidence type="ECO:0000256" key="5">
    <source>
        <dbReference type="ARBA" id="ARBA00023004"/>
    </source>
</evidence>
<dbReference type="InterPro" id="IPR051269">
    <property type="entry name" value="Fe-S_cluster_ET"/>
</dbReference>
<organism evidence="8 9">
    <name type="scientific">Zhihengliuella halotolerans</name>
    <dbReference type="NCBI Taxonomy" id="370736"/>
    <lineage>
        <taxon>Bacteria</taxon>
        <taxon>Bacillati</taxon>
        <taxon>Actinomycetota</taxon>
        <taxon>Actinomycetes</taxon>
        <taxon>Micrococcales</taxon>
        <taxon>Micrococcaceae</taxon>
        <taxon>Zhihengliuella</taxon>
    </lineage>
</organism>
<name>A0A4Q8AAH6_9MICC</name>
<dbReference type="EMBL" id="SHLA01000001">
    <property type="protein sequence ID" value="RZU60974.1"/>
    <property type="molecule type" value="Genomic_DNA"/>
</dbReference>
<gene>
    <name evidence="8" type="ORF">EV380_0529</name>
</gene>
<dbReference type="GO" id="GO:0046872">
    <property type="term" value="F:metal ion binding"/>
    <property type="evidence" value="ECO:0007669"/>
    <property type="project" value="UniProtKB-KW"/>
</dbReference>
<evidence type="ECO:0000256" key="6">
    <source>
        <dbReference type="ARBA" id="ARBA00023014"/>
    </source>
</evidence>
<dbReference type="Gene3D" id="3.30.70.20">
    <property type="match status" value="1"/>
</dbReference>
<comment type="cofactor">
    <cofactor evidence="1">
        <name>[3Fe-4S] cluster</name>
        <dbReference type="ChEBI" id="CHEBI:21137"/>
    </cofactor>
</comment>
<evidence type="ECO:0000313" key="8">
    <source>
        <dbReference type="EMBL" id="RZU60974.1"/>
    </source>
</evidence>
<keyword evidence="5" id="KW-0408">Iron</keyword>
<keyword evidence="2" id="KW-0813">Transport</keyword>
<comment type="caution">
    <text evidence="8">The sequence shown here is derived from an EMBL/GenBank/DDBJ whole genome shotgun (WGS) entry which is preliminary data.</text>
</comment>
<dbReference type="Proteomes" id="UP000292685">
    <property type="component" value="Unassembled WGS sequence"/>
</dbReference>
<evidence type="ECO:0000256" key="2">
    <source>
        <dbReference type="ARBA" id="ARBA00022448"/>
    </source>
</evidence>
<evidence type="ECO:0000256" key="4">
    <source>
        <dbReference type="ARBA" id="ARBA00022982"/>
    </source>
</evidence>
<evidence type="ECO:0000256" key="7">
    <source>
        <dbReference type="ARBA" id="ARBA00023291"/>
    </source>
</evidence>
<keyword evidence="3" id="KW-0479">Metal-binding</keyword>
<keyword evidence="6" id="KW-0411">Iron-sulfur</keyword>
<keyword evidence="7" id="KW-0003">3Fe-4S</keyword>
<dbReference type="RefSeq" id="WP_130449158.1">
    <property type="nucleotide sequence ID" value="NZ_SHLA01000001.1"/>
</dbReference>